<organism evidence="4">
    <name type="scientific">Phaeomonas parva</name>
    <dbReference type="NCBI Taxonomy" id="124430"/>
    <lineage>
        <taxon>Eukaryota</taxon>
        <taxon>Sar</taxon>
        <taxon>Stramenopiles</taxon>
        <taxon>Ochrophyta</taxon>
        <taxon>Pinguiophyceae</taxon>
        <taxon>Pinguiochrysidales</taxon>
        <taxon>Pinguiochrysidaceae</taxon>
        <taxon>Phaeomonas</taxon>
    </lineage>
</organism>
<sequence>MSVAGIDLGANSVLIATAARGGVDVVLNEASARQNAAMVSFQDGQRFICGAAESVARSNYYNTAKNLKHLIGRKFDEPDVALQQKFCGPELVRMDDGFVGMKVTIDGAETVLRPEQIVASLISHLYSMAAAANSGNAPRYCAIGIPSYYTDAQRRALMNACAIVDVQCLRLIHESTATALEYGIFRSARKEFPDDRDFKVLFLDMGASDFTASVVAFRNGELRVLSSASDRTLGGRLFDLAIAKKVCTEFKAKFKNLSGDPEQDAKTFYKVMGAAEKAKKTISPHGVEEAAIYIEFLQDDYDYSGKLTHEEFDQITADLVARIDAPIQQALSEAGIASATELDAVEMVGGATRVRSVKARFQSVLGEGVRITTTMNADESVTRGAALGCALLAPVFRSVPFDIKDIYPFPVQLQLDGGSEKLADDAKEEDDEEEEGAAAPAAGSSGVQTLFDRGYNVGVNRKLVLRRGSSFTVSAAYAEAAFAAAGGGLPANSDTSIASFSVAGVPQDSEPSKIKVFLGTDVSGIVKVKQAVLLEPVPEEAAADAEENGDAMDVEGKEGDDAAKAGGEEKPTKKRKFRRRELPVTTAAPGLTDAALMAAVELEAQMAHRDEELKLKDKIRNDLETYIYAKRDAIIDDLKDFITSEEKEVFGKALTDMEDWLYSDEGYEGTKDTFLGKLNALKAYGDPVEARVYEANYREAAADELKVLADSYVSVANSSDAKYAHLSDEDKGTLRGDATAAQTWLYDMLAKQASLGLDEDPVVTVAQLRERAQALRKVCQPIATKPKPAPKPEPAPADDKKEGGAEADAAGEANMEGADASEGKDDGKAEDDGMDVEQK</sequence>
<dbReference type="PANTHER" id="PTHR45639:SF4">
    <property type="entry name" value="HSC70CB, ISOFORM G"/>
    <property type="match status" value="1"/>
</dbReference>
<evidence type="ECO:0000256" key="2">
    <source>
        <dbReference type="ARBA" id="ARBA00022840"/>
    </source>
</evidence>
<feature type="compositionally biased region" description="Basic and acidic residues" evidence="3">
    <location>
        <begin position="554"/>
        <end position="571"/>
    </location>
</feature>
<dbReference type="GO" id="GO:0005829">
    <property type="term" value="C:cytosol"/>
    <property type="evidence" value="ECO:0007669"/>
    <property type="project" value="TreeGrafter"/>
</dbReference>
<feature type="compositionally biased region" description="Basic and acidic residues" evidence="3">
    <location>
        <begin position="821"/>
        <end position="839"/>
    </location>
</feature>
<feature type="region of interest" description="Disordered" evidence="3">
    <location>
        <begin position="420"/>
        <end position="443"/>
    </location>
</feature>
<dbReference type="Pfam" id="PF00012">
    <property type="entry name" value="HSP70"/>
    <property type="match status" value="2"/>
</dbReference>
<dbReference type="Gene3D" id="3.30.30.30">
    <property type="match status" value="1"/>
</dbReference>
<dbReference type="Gene3D" id="2.60.34.10">
    <property type="entry name" value="Substrate Binding Domain Of DNAk, Chain A, domain 1"/>
    <property type="match status" value="1"/>
</dbReference>
<keyword evidence="2" id="KW-0067">ATP-binding</keyword>
<dbReference type="SUPFAM" id="SSF53067">
    <property type="entry name" value="Actin-like ATPase domain"/>
    <property type="match status" value="2"/>
</dbReference>
<dbReference type="EMBL" id="HBGJ01005252">
    <property type="protein sequence ID" value="CAD9244849.1"/>
    <property type="molecule type" value="Transcribed_RNA"/>
</dbReference>
<keyword evidence="1" id="KW-0547">Nucleotide-binding</keyword>
<accession>A0A7S1XLS6</accession>
<evidence type="ECO:0000313" key="4">
    <source>
        <dbReference type="EMBL" id="CAD9244849.1"/>
    </source>
</evidence>
<dbReference type="PANTHER" id="PTHR45639">
    <property type="entry name" value="HSC70CB, ISOFORM G-RELATED"/>
    <property type="match status" value="1"/>
</dbReference>
<dbReference type="GO" id="GO:0005524">
    <property type="term" value="F:ATP binding"/>
    <property type="evidence" value="ECO:0007669"/>
    <property type="project" value="UniProtKB-KW"/>
</dbReference>
<feature type="region of interest" description="Disordered" evidence="3">
    <location>
        <begin position="779"/>
        <end position="839"/>
    </location>
</feature>
<dbReference type="GO" id="GO:0140662">
    <property type="term" value="F:ATP-dependent protein folding chaperone"/>
    <property type="evidence" value="ECO:0007669"/>
    <property type="project" value="InterPro"/>
</dbReference>
<proteinExistence type="predicted"/>
<dbReference type="FunFam" id="1.20.1270.10:FF:000002">
    <property type="entry name" value="Heat shock 70 kDa protein 4"/>
    <property type="match status" value="1"/>
</dbReference>
<dbReference type="InterPro" id="IPR029048">
    <property type="entry name" value="HSP70_C_sf"/>
</dbReference>
<feature type="compositionally biased region" description="Low complexity" evidence="3">
    <location>
        <begin position="806"/>
        <end position="820"/>
    </location>
</feature>
<dbReference type="InterPro" id="IPR043129">
    <property type="entry name" value="ATPase_NBD"/>
</dbReference>
<dbReference type="SUPFAM" id="SSF100934">
    <property type="entry name" value="Heat shock protein 70kD (HSP70), C-terminal subdomain"/>
    <property type="match status" value="2"/>
</dbReference>
<dbReference type="Gene3D" id="3.30.420.40">
    <property type="match status" value="2"/>
</dbReference>
<feature type="region of interest" description="Disordered" evidence="3">
    <location>
        <begin position="540"/>
        <end position="582"/>
    </location>
</feature>
<dbReference type="Gene3D" id="1.20.1270.10">
    <property type="match status" value="1"/>
</dbReference>
<dbReference type="AlphaFoldDB" id="A0A7S1XLS6"/>
<dbReference type="PRINTS" id="PR00301">
    <property type="entry name" value="HEATSHOCK70"/>
</dbReference>
<protein>
    <submittedName>
        <fullName evidence="4">Uncharacterized protein</fullName>
    </submittedName>
</protein>
<name>A0A7S1XLS6_9STRA</name>
<evidence type="ECO:0000256" key="3">
    <source>
        <dbReference type="SAM" id="MobiDB-lite"/>
    </source>
</evidence>
<feature type="compositionally biased region" description="Acidic residues" evidence="3">
    <location>
        <begin position="426"/>
        <end position="436"/>
    </location>
</feature>
<gene>
    <name evidence="4" type="ORF">PPAR1163_LOCUS3197</name>
</gene>
<dbReference type="InterPro" id="IPR013126">
    <property type="entry name" value="Hsp_70_fam"/>
</dbReference>
<evidence type="ECO:0000256" key="1">
    <source>
        <dbReference type="ARBA" id="ARBA00022741"/>
    </source>
</evidence>
<dbReference type="InterPro" id="IPR029047">
    <property type="entry name" value="HSP70_peptide-bd_sf"/>
</dbReference>
<reference evidence="4" key="1">
    <citation type="submission" date="2021-01" db="EMBL/GenBank/DDBJ databases">
        <authorList>
            <person name="Corre E."/>
            <person name="Pelletier E."/>
            <person name="Niang G."/>
            <person name="Scheremetjew M."/>
            <person name="Finn R."/>
            <person name="Kale V."/>
            <person name="Holt S."/>
            <person name="Cochrane G."/>
            <person name="Meng A."/>
            <person name="Brown T."/>
            <person name="Cohen L."/>
        </authorList>
    </citation>
    <scope>NUCLEOTIDE SEQUENCE</scope>
    <source>
        <strain evidence="4">CCMP2877</strain>
    </source>
</reference>
<dbReference type="FunFam" id="3.90.640.10:FF:000003">
    <property type="entry name" value="Molecular chaperone DnaK"/>
    <property type="match status" value="1"/>
</dbReference>
<dbReference type="GO" id="GO:0005634">
    <property type="term" value="C:nucleus"/>
    <property type="evidence" value="ECO:0007669"/>
    <property type="project" value="TreeGrafter"/>
</dbReference>
<feature type="compositionally biased region" description="Acidic residues" evidence="3">
    <location>
        <begin position="540"/>
        <end position="553"/>
    </location>
</feature>
<dbReference type="Gene3D" id="3.90.640.10">
    <property type="entry name" value="Actin, Chain A, domain 4"/>
    <property type="match status" value="1"/>
</dbReference>